<feature type="signal peptide" evidence="1">
    <location>
        <begin position="1"/>
        <end position="20"/>
    </location>
</feature>
<protein>
    <recommendedName>
        <fullName evidence="4">DUF3617 domain-containing protein</fullName>
    </recommendedName>
</protein>
<sequence>MTHKYLLPLLSVPLMLTACGSGGDGGPTAGQYKQTVKITELDFPGLSEEVKQRTITQMEGVAGGGAGGLFCMEGNDNGQQWKEAAKQMSGALGGQCETIKDEGSATSIDLEMTCKGTAKGDIDIKMSGQAHPEGYDSKMAFDIKDPASGETAKLSMDIGAQRQGDCPG</sequence>
<organism evidence="2 3">
    <name type="scientific">Parasphingorhabdus litoris</name>
    <dbReference type="NCBI Taxonomy" id="394733"/>
    <lineage>
        <taxon>Bacteria</taxon>
        <taxon>Pseudomonadati</taxon>
        <taxon>Pseudomonadota</taxon>
        <taxon>Alphaproteobacteria</taxon>
        <taxon>Sphingomonadales</taxon>
        <taxon>Sphingomonadaceae</taxon>
        <taxon>Parasphingorhabdus</taxon>
    </lineage>
</organism>
<name>A0ABP3KAE5_9SPHN</name>
<evidence type="ECO:0000313" key="2">
    <source>
        <dbReference type="EMBL" id="GAA0474889.1"/>
    </source>
</evidence>
<dbReference type="InterPro" id="IPR022061">
    <property type="entry name" value="DUF3617"/>
</dbReference>
<evidence type="ECO:0000313" key="3">
    <source>
        <dbReference type="Proteomes" id="UP001500713"/>
    </source>
</evidence>
<keyword evidence="3" id="KW-1185">Reference proteome</keyword>
<dbReference type="Proteomes" id="UP001500713">
    <property type="component" value="Unassembled WGS sequence"/>
</dbReference>
<dbReference type="EMBL" id="BAAAEM010000002">
    <property type="protein sequence ID" value="GAA0474889.1"/>
    <property type="molecule type" value="Genomic_DNA"/>
</dbReference>
<proteinExistence type="predicted"/>
<gene>
    <name evidence="2" type="ORF">GCM10009096_15590</name>
</gene>
<dbReference type="RefSeq" id="WP_229955924.1">
    <property type="nucleotide sequence ID" value="NZ_BAAAEM010000002.1"/>
</dbReference>
<comment type="caution">
    <text evidence="2">The sequence shown here is derived from an EMBL/GenBank/DDBJ whole genome shotgun (WGS) entry which is preliminary data.</text>
</comment>
<reference evidence="3" key="1">
    <citation type="journal article" date="2019" name="Int. J. Syst. Evol. Microbiol.">
        <title>The Global Catalogue of Microorganisms (GCM) 10K type strain sequencing project: providing services to taxonomists for standard genome sequencing and annotation.</title>
        <authorList>
            <consortium name="The Broad Institute Genomics Platform"/>
            <consortium name="The Broad Institute Genome Sequencing Center for Infectious Disease"/>
            <person name="Wu L."/>
            <person name="Ma J."/>
        </authorList>
    </citation>
    <scope>NUCLEOTIDE SEQUENCE [LARGE SCALE GENOMIC DNA]</scope>
    <source>
        <strain evidence="3">JCM 14162</strain>
    </source>
</reference>
<dbReference type="Pfam" id="PF12276">
    <property type="entry name" value="DUF3617"/>
    <property type="match status" value="1"/>
</dbReference>
<accession>A0ABP3KAE5</accession>
<dbReference type="PROSITE" id="PS51257">
    <property type="entry name" value="PROKAR_LIPOPROTEIN"/>
    <property type="match status" value="1"/>
</dbReference>
<keyword evidence="1" id="KW-0732">Signal</keyword>
<feature type="chain" id="PRO_5045904570" description="DUF3617 domain-containing protein" evidence="1">
    <location>
        <begin position="21"/>
        <end position="168"/>
    </location>
</feature>
<evidence type="ECO:0000256" key="1">
    <source>
        <dbReference type="SAM" id="SignalP"/>
    </source>
</evidence>
<evidence type="ECO:0008006" key="4">
    <source>
        <dbReference type="Google" id="ProtNLM"/>
    </source>
</evidence>